<name>A0A4C1X8J4_EUMVA</name>
<comment type="caution">
    <text evidence="2">The sequence shown here is derived from an EMBL/GenBank/DDBJ whole genome shotgun (WGS) entry which is preliminary data.</text>
</comment>
<sequence length="93" mass="10371">MIKKLLLRPLSSFPQTQRPTSRRLPAPPHRARIHIPSPTLLHFLQSPAGLDLSAGTSERRRVDVFVRRARRGDRAACAGASDLAARQCQHSNK</sequence>
<keyword evidence="3" id="KW-1185">Reference proteome</keyword>
<dbReference type="AlphaFoldDB" id="A0A4C1X8J4"/>
<reference evidence="2 3" key="1">
    <citation type="journal article" date="2019" name="Commun. Biol.">
        <title>The bagworm genome reveals a unique fibroin gene that provides high tensile strength.</title>
        <authorList>
            <person name="Kono N."/>
            <person name="Nakamura H."/>
            <person name="Ohtoshi R."/>
            <person name="Tomita M."/>
            <person name="Numata K."/>
            <person name="Arakawa K."/>
        </authorList>
    </citation>
    <scope>NUCLEOTIDE SEQUENCE [LARGE SCALE GENOMIC DNA]</scope>
</reference>
<accession>A0A4C1X8J4</accession>
<protein>
    <submittedName>
        <fullName evidence="2">Uncharacterized protein</fullName>
    </submittedName>
</protein>
<dbReference type="Proteomes" id="UP000299102">
    <property type="component" value="Unassembled WGS sequence"/>
</dbReference>
<feature type="region of interest" description="Disordered" evidence="1">
    <location>
        <begin position="8"/>
        <end position="30"/>
    </location>
</feature>
<organism evidence="2 3">
    <name type="scientific">Eumeta variegata</name>
    <name type="common">Bagworm moth</name>
    <name type="synonym">Eumeta japonica</name>
    <dbReference type="NCBI Taxonomy" id="151549"/>
    <lineage>
        <taxon>Eukaryota</taxon>
        <taxon>Metazoa</taxon>
        <taxon>Ecdysozoa</taxon>
        <taxon>Arthropoda</taxon>
        <taxon>Hexapoda</taxon>
        <taxon>Insecta</taxon>
        <taxon>Pterygota</taxon>
        <taxon>Neoptera</taxon>
        <taxon>Endopterygota</taxon>
        <taxon>Lepidoptera</taxon>
        <taxon>Glossata</taxon>
        <taxon>Ditrysia</taxon>
        <taxon>Tineoidea</taxon>
        <taxon>Psychidae</taxon>
        <taxon>Oiketicinae</taxon>
        <taxon>Eumeta</taxon>
    </lineage>
</organism>
<evidence type="ECO:0000313" key="3">
    <source>
        <dbReference type="Proteomes" id="UP000299102"/>
    </source>
</evidence>
<evidence type="ECO:0000313" key="2">
    <source>
        <dbReference type="EMBL" id="GBP60128.1"/>
    </source>
</evidence>
<proteinExistence type="predicted"/>
<gene>
    <name evidence="2" type="ORF">EVAR_41817_1</name>
</gene>
<evidence type="ECO:0000256" key="1">
    <source>
        <dbReference type="SAM" id="MobiDB-lite"/>
    </source>
</evidence>
<dbReference type="EMBL" id="BGZK01000780">
    <property type="protein sequence ID" value="GBP60128.1"/>
    <property type="molecule type" value="Genomic_DNA"/>
</dbReference>